<dbReference type="GO" id="GO:0002949">
    <property type="term" value="P:tRNA threonylcarbamoyladenosine modification"/>
    <property type="evidence" value="ECO:0007669"/>
    <property type="project" value="InterPro"/>
</dbReference>
<evidence type="ECO:0000256" key="5">
    <source>
        <dbReference type="ARBA" id="ARBA00022694"/>
    </source>
</evidence>
<reference evidence="11" key="1">
    <citation type="submission" date="2018-10" db="EMBL/GenBank/DDBJ databases">
        <title>Iterative Subtractive Binning of Freshwater Chronoseries Metagenomes Recovers Nearly Complete Genomes from over Four Hundred Novel Species.</title>
        <authorList>
            <person name="Rodriguez-R L.M."/>
            <person name="Tsementzi D."/>
            <person name="Luo C."/>
            <person name="Konstantinidis K.T."/>
        </authorList>
    </citation>
    <scope>NUCLEOTIDE SEQUENCE</scope>
    <source>
        <strain evidence="11">WB7_6_001</strain>
    </source>
</reference>
<evidence type="ECO:0000256" key="4">
    <source>
        <dbReference type="ARBA" id="ARBA00022490"/>
    </source>
</evidence>
<dbReference type="NCBIfam" id="TIGR00150">
    <property type="entry name" value="T6A_YjeE"/>
    <property type="match status" value="1"/>
</dbReference>
<evidence type="ECO:0000256" key="1">
    <source>
        <dbReference type="ARBA" id="ARBA00004496"/>
    </source>
</evidence>
<dbReference type="SUPFAM" id="SSF52540">
    <property type="entry name" value="P-loop containing nucleoside triphosphate hydrolases"/>
    <property type="match status" value="1"/>
</dbReference>
<dbReference type="PANTHER" id="PTHR33540">
    <property type="entry name" value="TRNA THREONYLCARBAMOYLADENOSINE BIOSYNTHESIS PROTEIN TSAE"/>
    <property type="match status" value="1"/>
</dbReference>
<protein>
    <recommendedName>
        <fullName evidence="3">tRNA threonylcarbamoyladenosine biosynthesis protein TsaE</fullName>
    </recommendedName>
    <alternativeName>
        <fullName evidence="10">t(6)A37 threonylcarbamoyladenosine biosynthesis protein TsaE</fullName>
    </alternativeName>
</protein>
<evidence type="ECO:0000256" key="2">
    <source>
        <dbReference type="ARBA" id="ARBA00007599"/>
    </source>
</evidence>
<evidence type="ECO:0000256" key="6">
    <source>
        <dbReference type="ARBA" id="ARBA00022723"/>
    </source>
</evidence>
<dbReference type="InterPro" id="IPR027417">
    <property type="entry name" value="P-loop_NTPase"/>
</dbReference>
<dbReference type="AlphaFoldDB" id="A0A964UXW3"/>
<keyword evidence="6" id="KW-0479">Metal-binding</keyword>
<accession>A0A964UXW3</accession>
<evidence type="ECO:0000256" key="8">
    <source>
        <dbReference type="ARBA" id="ARBA00022840"/>
    </source>
</evidence>
<organism evidence="11 12">
    <name type="scientific">Candidatus Fonsibacter lacus</name>
    <dbReference type="NCBI Taxonomy" id="2576439"/>
    <lineage>
        <taxon>Bacteria</taxon>
        <taxon>Pseudomonadati</taxon>
        <taxon>Pseudomonadota</taxon>
        <taxon>Alphaproteobacteria</taxon>
        <taxon>Candidatus Pelagibacterales</taxon>
        <taxon>Candidatus Pelagibacterales incertae sedis</taxon>
        <taxon>Candidatus Fonsibacter</taxon>
    </lineage>
</organism>
<dbReference type="Pfam" id="PF02367">
    <property type="entry name" value="TsaE"/>
    <property type="match status" value="1"/>
</dbReference>
<dbReference type="Proteomes" id="UP000713222">
    <property type="component" value="Unassembled WGS sequence"/>
</dbReference>
<keyword evidence="7" id="KW-0547">Nucleotide-binding</keyword>
<evidence type="ECO:0000256" key="3">
    <source>
        <dbReference type="ARBA" id="ARBA00019010"/>
    </source>
</evidence>
<comment type="subcellular location">
    <subcellularLocation>
        <location evidence="1">Cytoplasm</location>
    </subcellularLocation>
</comment>
<dbReference type="PANTHER" id="PTHR33540:SF2">
    <property type="entry name" value="TRNA THREONYLCARBAMOYLADENOSINE BIOSYNTHESIS PROTEIN TSAE"/>
    <property type="match status" value="1"/>
</dbReference>
<dbReference type="GO" id="GO:0005737">
    <property type="term" value="C:cytoplasm"/>
    <property type="evidence" value="ECO:0007669"/>
    <property type="project" value="UniProtKB-SubCell"/>
</dbReference>
<keyword evidence="9" id="KW-0460">Magnesium</keyword>
<keyword evidence="8" id="KW-0067">ATP-binding</keyword>
<name>A0A964UXW3_9PROT</name>
<gene>
    <name evidence="11" type="primary">tsaE</name>
    <name evidence="11" type="ORF">EBV32_01750</name>
</gene>
<comment type="similarity">
    <text evidence="2">Belongs to the TsaE family.</text>
</comment>
<dbReference type="Gene3D" id="3.40.50.300">
    <property type="entry name" value="P-loop containing nucleotide triphosphate hydrolases"/>
    <property type="match status" value="1"/>
</dbReference>
<dbReference type="GO" id="GO:0005524">
    <property type="term" value="F:ATP binding"/>
    <property type="evidence" value="ECO:0007669"/>
    <property type="project" value="UniProtKB-KW"/>
</dbReference>
<evidence type="ECO:0000256" key="9">
    <source>
        <dbReference type="ARBA" id="ARBA00022842"/>
    </source>
</evidence>
<evidence type="ECO:0000313" key="11">
    <source>
        <dbReference type="EMBL" id="NBN87800.1"/>
    </source>
</evidence>
<evidence type="ECO:0000313" key="12">
    <source>
        <dbReference type="Proteomes" id="UP000713222"/>
    </source>
</evidence>
<evidence type="ECO:0000256" key="7">
    <source>
        <dbReference type="ARBA" id="ARBA00022741"/>
    </source>
</evidence>
<evidence type="ECO:0000256" key="10">
    <source>
        <dbReference type="ARBA" id="ARBA00032441"/>
    </source>
</evidence>
<dbReference type="EMBL" id="RGET01000014">
    <property type="protein sequence ID" value="NBN87800.1"/>
    <property type="molecule type" value="Genomic_DNA"/>
</dbReference>
<keyword evidence="4" id="KW-0963">Cytoplasm</keyword>
<dbReference type="InterPro" id="IPR003442">
    <property type="entry name" value="T6A_TsaE"/>
</dbReference>
<dbReference type="GO" id="GO:0046872">
    <property type="term" value="F:metal ion binding"/>
    <property type="evidence" value="ECO:0007669"/>
    <property type="project" value="UniProtKB-KW"/>
</dbReference>
<sequence>MELKSLDSTKKVAEAIAINLKPNDFILLSGTLGAGKTTFARFLIHYLQQKNQYPLEEIVSPTFNIVQYYDLGKTLKVAHYDFYRLKKEKEILNIGLFDTAKNFINIIEWPEIAMSSFNDFLQIKFTYDPKKDVRFLEFNGKGKWLGFSIND</sequence>
<proteinExistence type="inferred from homology"/>
<keyword evidence="5" id="KW-0819">tRNA processing</keyword>
<comment type="caution">
    <text evidence="11">The sequence shown here is derived from an EMBL/GenBank/DDBJ whole genome shotgun (WGS) entry which is preliminary data.</text>
</comment>